<feature type="transmembrane region" description="Helical" evidence="1">
    <location>
        <begin position="258"/>
        <end position="276"/>
    </location>
</feature>
<proteinExistence type="predicted"/>
<name>A0A377GA99_9GAMM</name>
<keyword evidence="3" id="KW-1185">Reference proteome</keyword>
<protein>
    <recommendedName>
        <fullName evidence="4">Transmembrane protein</fullName>
    </recommendedName>
</protein>
<dbReference type="RefSeq" id="WP_010653676.1">
    <property type="nucleotide sequence ID" value="NZ_JAPHOO010000001.1"/>
</dbReference>
<dbReference type="GeneID" id="93291962"/>
<feature type="transmembrane region" description="Helical" evidence="1">
    <location>
        <begin position="288"/>
        <end position="306"/>
    </location>
</feature>
<keyword evidence="1" id="KW-0812">Transmembrane</keyword>
<sequence>MLKLPTTPRIIALKKKEELLFFLGKLSLFLIITSIFIPFSPKLPAPGIDPSWALGLNQAVAQGLAFGKDIIFTLGPYSSLYTKAYHPATDSLMMAGCFYLAISYWFCLLFLMRKTRWLWFFMLCIPFLGMIYARDSLFFSYPLLTGLISHQIISHDRIQLSNSSLLSLVFFIFAPFGLLALIKGSMLILCLLVLFLCFVFFIISNQKKLALICLISPSVSILLFWLAAKQPVASLPDYLTSTLWIASGFTEAMSTDGSISEILLYLMSCLLLFLVISQEKQTSGKAKLFLLGIYFVFLFVSFKTGFTRHVGHAFIPGTSVLLATLFLAFITQFWISGPLILISLSSWYFINSHYTNISIRNNFISSYSSAWHGLKNRIQDPSWLETNFIFTMNFLREQADFPVLQGTTDIYSYDQTYLISSQNIWAPRPVFQSYSVFNQGLAEENTRHLQGKHKPDNIIFKVEPIDQRLPSLEDGASWPLLLTHYQPTRLANNFLFLQKREIPISLNQSKLKSETHFLGERVELLAKNRLLFAEINMIPNFWGKLATLLYKPQQLKITFTLNNGDIKHYRLVANMAKSTFLVSPLIENTTEFTLLYKKTSELNDNEVKSFVITTNHEKNWNWNNSYTINLRQIDY</sequence>
<dbReference type="EMBL" id="UGGT01000001">
    <property type="protein sequence ID" value="STO21400.1"/>
    <property type="molecule type" value="Genomic_DNA"/>
</dbReference>
<dbReference type="STRING" id="1094715.GCA_000236165_00956"/>
<dbReference type="OrthoDB" id="176190at2"/>
<gene>
    <name evidence="2" type="ORF">NCTC11370_01467</name>
</gene>
<feature type="transmembrane region" description="Helical" evidence="1">
    <location>
        <begin position="92"/>
        <end position="111"/>
    </location>
</feature>
<evidence type="ECO:0000313" key="3">
    <source>
        <dbReference type="Proteomes" id="UP000254554"/>
    </source>
</evidence>
<dbReference type="Proteomes" id="UP000254554">
    <property type="component" value="Unassembled WGS sequence"/>
</dbReference>
<dbReference type="AlphaFoldDB" id="A0A377GA99"/>
<feature type="transmembrane region" description="Helical" evidence="1">
    <location>
        <begin position="117"/>
        <end position="139"/>
    </location>
</feature>
<evidence type="ECO:0000256" key="1">
    <source>
        <dbReference type="SAM" id="Phobius"/>
    </source>
</evidence>
<feature type="transmembrane region" description="Helical" evidence="1">
    <location>
        <begin position="326"/>
        <end position="350"/>
    </location>
</feature>
<evidence type="ECO:0000313" key="2">
    <source>
        <dbReference type="EMBL" id="STO21400.1"/>
    </source>
</evidence>
<organism evidence="2 3">
    <name type="scientific">Fluoribacter dumoffii</name>
    <dbReference type="NCBI Taxonomy" id="463"/>
    <lineage>
        <taxon>Bacteria</taxon>
        <taxon>Pseudomonadati</taxon>
        <taxon>Pseudomonadota</taxon>
        <taxon>Gammaproteobacteria</taxon>
        <taxon>Legionellales</taxon>
        <taxon>Legionellaceae</taxon>
        <taxon>Fluoribacter</taxon>
    </lineage>
</organism>
<feature type="transmembrane region" description="Helical" evidence="1">
    <location>
        <begin position="186"/>
        <end position="203"/>
    </location>
</feature>
<feature type="transmembrane region" description="Helical" evidence="1">
    <location>
        <begin position="20"/>
        <end position="39"/>
    </location>
</feature>
<keyword evidence="1" id="KW-1133">Transmembrane helix</keyword>
<keyword evidence="1" id="KW-0472">Membrane</keyword>
<evidence type="ECO:0008006" key="4">
    <source>
        <dbReference type="Google" id="ProtNLM"/>
    </source>
</evidence>
<reference evidence="2 3" key="1">
    <citation type="submission" date="2018-06" db="EMBL/GenBank/DDBJ databases">
        <authorList>
            <consortium name="Pathogen Informatics"/>
            <person name="Doyle S."/>
        </authorList>
    </citation>
    <scope>NUCLEOTIDE SEQUENCE [LARGE SCALE GENOMIC DNA]</scope>
    <source>
        <strain evidence="2 3">NCTC11370</strain>
    </source>
</reference>
<accession>A0A377GA99</accession>
<feature type="transmembrane region" description="Helical" evidence="1">
    <location>
        <begin position="210"/>
        <end position="228"/>
    </location>
</feature>